<protein>
    <submittedName>
        <fullName evidence="3">Uncharacterized protein</fullName>
    </submittedName>
</protein>
<feature type="signal peptide" evidence="2">
    <location>
        <begin position="1"/>
        <end position="43"/>
    </location>
</feature>
<evidence type="ECO:0000313" key="3">
    <source>
        <dbReference type="EMBL" id="MBV2131092.1"/>
    </source>
</evidence>
<sequence length="114" mass="12846">MYFALMRHIFRRIIKDISQMKLSSKIFAISPVCLVLLTSMVQAQTSAPTETKETVSSAPLTVIKKTTEVSNIKRTDRNRIDTAHRISESDKATIEKSNTTKDEQKPKKTFTGSV</sequence>
<accession>A0ABS6MQK3</accession>
<dbReference type="RefSeq" id="WP_217671404.1">
    <property type="nucleotide sequence ID" value="NZ_JAHRID010000011.1"/>
</dbReference>
<dbReference type="EMBL" id="JAHRID010000011">
    <property type="protein sequence ID" value="MBV2131092.1"/>
    <property type="molecule type" value="Genomic_DNA"/>
</dbReference>
<evidence type="ECO:0000256" key="1">
    <source>
        <dbReference type="SAM" id="MobiDB-lite"/>
    </source>
</evidence>
<dbReference type="Proteomes" id="UP000704611">
    <property type="component" value="Unassembled WGS sequence"/>
</dbReference>
<reference evidence="3 4" key="1">
    <citation type="submission" date="2021-06" db="EMBL/GenBank/DDBJ databases">
        <title>Rheinheimera indica sp. nov., isolated from deep-sea sediment.</title>
        <authorList>
            <person name="Wang Z."/>
            <person name="Zhang X.-Y."/>
        </authorList>
    </citation>
    <scope>NUCLEOTIDE SEQUENCE [LARGE SCALE GENOMIC DNA]</scope>
    <source>
        <strain evidence="3 4">SM2107</strain>
    </source>
</reference>
<feature type="chain" id="PRO_5047488038" evidence="2">
    <location>
        <begin position="44"/>
        <end position="114"/>
    </location>
</feature>
<organism evidence="3 4">
    <name type="scientific">Arsukibacterium indicum</name>
    <dbReference type="NCBI Taxonomy" id="2848612"/>
    <lineage>
        <taxon>Bacteria</taxon>
        <taxon>Pseudomonadati</taxon>
        <taxon>Pseudomonadota</taxon>
        <taxon>Gammaproteobacteria</taxon>
        <taxon>Chromatiales</taxon>
        <taxon>Chromatiaceae</taxon>
        <taxon>Arsukibacterium</taxon>
    </lineage>
</organism>
<keyword evidence="2" id="KW-0732">Signal</keyword>
<evidence type="ECO:0000256" key="2">
    <source>
        <dbReference type="SAM" id="SignalP"/>
    </source>
</evidence>
<name>A0ABS6MQK3_9GAMM</name>
<proteinExistence type="predicted"/>
<comment type="caution">
    <text evidence="3">The sequence shown here is derived from an EMBL/GenBank/DDBJ whole genome shotgun (WGS) entry which is preliminary data.</text>
</comment>
<keyword evidence="4" id="KW-1185">Reference proteome</keyword>
<evidence type="ECO:0000313" key="4">
    <source>
        <dbReference type="Proteomes" id="UP000704611"/>
    </source>
</evidence>
<feature type="compositionally biased region" description="Basic and acidic residues" evidence="1">
    <location>
        <begin position="84"/>
        <end position="106"/>
    </location>
</feature>
<feature type="region of interest" description="Disordered" evidence="1">
    <location>
        <begin position="84"/>
        <end position="114"/>
    </location>
</feature>
<gene>
    <name evidence="3" type="ORF">KQY15_18480</name>
</gene>